<dbReference type="InterPro" id="IPR011082">
    <property type="entry name" value="Exosome-assoc_fac/DNA_repair"/>
</dbReference>
<feature type="compositionally biased region" description="Polar residues" evidence="7">
    <location>
        <begin position="128"/>
        <end position="141"/>
    </location>
</feature>
<dbReference type="AlphaFoldDB" id="A0A1X2HB71"/>
<proteinExistence type="inferred from homology"/>
<evidence type="ECO:0000256" key="2">
    <source>
        <dbReference type="ARBA" id="ARBA00009154"/>
    </source>
</evidence>
<dbReference type="OrthoDB" id="10261072at2759"/>
<dbReference type="GO" id="GO:0003723">
    <property type="term" value="F:RNA binding"/>
    <property type="evidence" value="ECO:0007669"/>
    <property type="project" value="UniProtKB-UniRule"/>
</dbReference>
<comment type="caution">
    <text evidence="8">The sequence shown here is derived from an EMBL/GenBank/DDBJ whole genome shotgun (WGS) entry which is preliminary data.</text>
</comment>
<evidence type="ECO:0000313" key="9">
    <source>
        <dbReference type="Proteomes" id="UP000242180"/>
    </source>
</evidence>
<evidence type="ECO:0000313" key="8">
    <source>
        <dbReference type="EMBL" id="ORY95916.1"/>
    </source>
</evidence>
<evidence type="ECO:0000256" key="5">
    <source>
        <dbReference type="ARBA" id="ARBA00023242"/>
    </source>
</evidence>
<dbReference type="GO" id="GO:0003677">
    <property type="term" value="F:DNA binding"/>
    <property type="evidence" value="ECO:0007669"/>
    <property type="project" value="TreeGrafter"/>
</dbReference>
<protein>
    <recommendedName>
        <fullName evidence="6">Exosome complex protein</fullName>
    </recommendedName>
</protein>
<keyword evidence="5 6" id="KW-0539">Nucleus</keyword>
<dbReference type="InParanoid" id="A0A1X2HB71"/>
<keyword evidence="3 6" id="KW-0698">rRNA processing</keyword>
<dbReference type="GO" id="GO:0000178">
    <property type="term" value="C:exosome (RNase complex)"/>
    <property type="evidence" value="ECO:0007669"/>
    <property type="project" value="TreeGrafter"/>
</dbReference>
<dbReference type="InterPro" id="IPR007146">
    <property type="entry name" value="Sas10/Utp3/C1D"/>
</dbReference>
<dbReference type="Pfam" id="PF04000">
    <property type="entry name" value="Sas10_Utp3"/>
    <property type="match status" value="1"/>
</dbReference>
<dbReference type="PANTHER" id="PTHR15341:SF3">
    <property type="entry name" value="NUCLEAR NUCLEIC ACID-BINDING PROTEIN C1D"/>
    <property type="match status" value="1"/>
</dbReference>
<keyword evidence="9" id="KW-1185">Reference proteome</keyword>
<evidence type="ECO:0000256" key="1">
    <source>
        <dbReference type="ARBA" id="ARBA00004123"/>
    </source>
</evidence>
<sequence>MEKTSKTQKAGAALTHRVDRVEEHINLLLSQPLSEVYSKLPHNKKAQFQVLMAFSLNTLFHTYMKTQGSVPNNHLSMGQLERVQKYIGKIKHAEGKATKPSMQVNKDAAGRFIRAAIADDQADEKDIQTSSGGKRSHPGSSNDRDDHKRSRKDEEERKDTPRKPRRERMDPFKS</sequence>
<dbReference type="OMA" id="KRCQNIC"/>
<comment type="function">
    <text evidence="6">Required for exosome-dependent processing of pre-rRNA and small nucleolar RNA (snRNA) precursors. Involved in processing of 35S pre-rRNA at the A0, A1 and A2 sites.</text>
</comment>
<comment type="subcellular location">
    <subcellularLocation>
        <location evidence="1 6">Nucleus</location>
    </subcellularLocation>
</comment>
<organism evidence="8 9">
    <name type="scientific">Syncephalastrum racemosum</name>
    <name type="common">Filamentous fungus</name>
    <dbReference type="NCBI Taxonomy" id="13706"/>
    <lineage>
        <taxon>Eukaryota</taxon>
        <taxon>Fungi</taxon>
        <taxon>Fungi incertae sedis</taxon>
        <taxon>Mucoromycota</taxon>
        <taxon>Mucoromycotina</taxon>
        <taxon>Mucoromycetes</taxon>
        <taxon>Mucorales</taxon>
        <taxon>Syncephalastraceae</taxon>
        <taxon>Syncephalastrum</taxon>
    </lineage>
</organism>
<dbReference type="GO" id="GO:0005730">
    <property type="term" value="C:nucleolus"/>
    <property type="evidence" value="ECO:0007669"/>
    <property type="project" value="TreeGrafter"/>
</dbReference>
<keyword evidence="4 6" id="KW-0694">RNA-binding</keyword>
<dbReference type="EMBL" id="MCGN01000006">
    <property type="protein sequence ID" value="ORY95916.1"/>
    <property type="molecule type" value="Genomic_DNA"/>
</dbReference>
<feature type="region of interest" description="Disordered" evidence="7">
    <location>
        <begin position="117"/>
        <end position="174"/>
    </location>
</feature>
<dbReference type="STRING" id="13706.A0A1X2HB71"/>
<dbReference type="FunCoup" id="A0A1X2HB71">
    <property type="interactions" value="70"/>
</dbReference>
<name>A0A1X2HB71_SYNRA</name>
<dbReference type="GO" id="GO:0010468">
    <property type="term" value="P:regulation of gene expression"/>
    <property type="evidence" value="ECO:0007669"/>
    <property type="project" value="TreeGrafter"/>
</dbReference>
<evidence type="ECO:0000256" key="4">
    <source>
        <dbReference type="ARBA" id="ARBA00022884"/>
    </source>
</evidence>
<evidence type="ECO:0000256" key="6">
    <source>
        <dbReference type="RuleBase" id="RU368003"/>
    </source>
</evidence>
<evidence type="ECO:0000256" key="7">
    <source>
        <dbReference type="SAM" id="MobiDB-lite"/>
    </source>
</evidence>
<dbReference type="Proteomes" id="UP000242180">
    <property type="component" value="Unassembled WGS sequence"/>
</dbReference>
<dbReference type="GO" id="GO:0000460">
    <property type="term" value="P:maturation of 5.8S rRNA"/>
    <property type="evidence" value="ECO:0007669"/>
    <property type="project" value="TreeGrafter"/>
</dbReference>
<feature type="compositionally biased region" description="Basic and acidic residues" evidence="7">
    <location>
        <begin position="142"/>
        <end position="174"/>
    </location>
</feature>
<accession>A0A1X2HB71</accession>
<evidence type="ECO:0000256" key="3">
    <source>
        <dbReference type="ARBA" id="ARBA00022552"/>
    </source>
</evidence>
<reference evidence="8 9" key="1">
    <citation type="submission" date="2016-07" db="EMBL/GenBank/DDBJ databases">
        <title>Pervasive Adenine N6-methylation of Active Genes in Fungi.</title>
        <authorList>
            <consortium name="DOE Joint Genome Institute"/>
            <person name="Mondo S.J."/>
            <person name="Dannebaum R.O."/>
            <person name="Kuo R.C."/>
            <person name="Labutti K."/>
            <person name="Haridas S."/>
            <person name="Kuo A."/>
            <person name="Salamov A."/>
            <person name="Ahrendt S.R."/>
            <person name="Lipzen A."/>
            <person name="Sullivan W."/>
            <person name="Andreopoulos W.B."/>
            <person name="Clum A."/>
            <person name="Lindquist E."/>
            <person name="Daum C."/>
            <person name="Ramamoorthy G.K."/>
            <person name="Gryganskyi A."/>
            <person name="Culley D."/>
            <person name="Magnuson J.K."/>
            <person name="James T.Y."/>
            <person name="O'Malley M.A."/>
            <person name="Stajich J.E."/>
            <person name="Spatafora J.W."/>
            <person name="Visel A."/>
            <person name="Grigoriev I.V."/>
        </authorList>
    </citation>
    <scope>NUCLEOTIDE SEQUENCE [LARGE SCALE GENOMIC DNA]</scope>
    <source>
        <strain evidence="8 9">NRRL 2496</strain>
    </source>
</reference>
<comment type="similarity">
    <text evidence="2 6">Belongs to the C1D family.</text>
</comment>
<gene>
    <name evidence="8" type="ORF">BCR43DRAFT_493803</name>
</gene>
<dbReference type="PANTHER" id="PTHR15341">
    <property type="entry name" value="SUN-COR STEROID HORMONE RECEPTOR CO-REPRESSOR"/>
    <property type="match status" value="1"/>
</dbReference>